<feature type="region of interest" description="Disordered" evidence="1">
    <location>
        <begin position="1"/>
        <end position="22"/>
    </location>
</feature>
<dbReference type="AlphaFoldDB" id="A0AAE3AAP0"/>
<sequence>MNPRQGHFRQAGRLPGRFSPGEPVYRIQPSRPAWRQEVRKVDPHAFFMVQEGVHTLGNFKRHLNP</sequence>
<evidence type="ECO:0000313" key="2">
    <source>
        <dbReference type="EMBL" id="MCC2129107.1"/>
    </source>
</evidence>
<evidence type="ECO:0000256" key="1">
    <source>
        <dbReference type="SAM" id="MobiDB-lite"/>
    </source>
</evidence>
<comment type="caution">
    <text evidence="2">The sequence shown here is derived from an EMBL/GenBank/DDBJ whole genome shotgun (WGS) entry which is preliminary data.</text>
</comment>
<protein>
    <submittedName>
        <fullName evidence="2">Uncharacterized protein</fullName>
    </submittedName>
</protein>
<keyword evidence="3" id="KW-1185">Reference proteome</keyword>
<dbReference type="EMBL" id="JAJEPW010000013">
    <property type="protein sequence ID" value="MCC2129107.1"/>
    <property type="molecule type" value="Genomic_DNA"/>
</dbReference>
<accession>A0AAE3AAP0</accession>
<dbReference type="RefSeq" id="WP_302928403.1">
    <property type="nucleotide sequence ID" value="NZ_JAJEPW010000013.1"/>
</dbReference>
<reference evidence="2" key="1">
    <citation type="submission" date="2021-10" db="EMBL/GenBank/DDBJ databases">
        <title>Anaerobic single-cell dispensing facilitates the cultivation of human gut bacteria.</title>
        <authorList>
            <person name="Afrizal A."/>
        </authorList>
    </citation>
    <scope>NUCLEOTIDE SEQUENCE</scope>
    <source>
        <strain evidence="2">CLA-AA-H272</strain>
    </source>
</reference>
<name>A0AAE3AAP0_9FIRM</name>
<gene>
    <name evidence="2" type="ORF">LKD37_06180</name>
</gene>
<organism evidence="2 3">
    <name type="scientific">Brotocaccenecus cirricatena</name>
    <dbReference type="NCBI Taxonomy" id="3064195"/>
    <lineage>
        <taxon>Bacteria</taxon>
        <taxon>Bacillati</taxon>
        <taxon>Bacillota</taxon>
        <taxon>Clostridia</taxon>
        <taxon>Eubacteriales</taxon>
        <taxon>Oscillospiraceae</taxon>
        <taxon>Brotocaccenecus</taxon>
    </lineage>
</organism>
<evidence type="ECO:0000313" key="3">
    <source>
        <dbReference type="Proteomes" id="UP001199319"/>
    </source>
</evidence>
<proteinExistence type="predicted"/>
<dbReference type="Proteomes" id="UP001199319">
    <property type="component" value="Unassembled WGS sequence"/>
</dbReference>